<dbReference type="Proteomes" id="UP001177021">
    <property type="component" value="Unassembled WGS sequence"/>
</dbReference>
<proteinExistence type="predicted"/>
<keyword evidence="2" id="KW-1185">Reference proteome</keyword>
<name>A0ACB0IUL0_TRIPR</name>
<accession>A0ACB0IUL0</accession>
<protein>
    <submittedName>
        <fullName evidence="1">Uncharacterized protein</fullName>
    </submittedName>
</protein>
<evidence type="ECO:0000313" key="2">
    <source>
        <dbReference type="Proteomes" id="UP001177021"/>
    </source>
</evidence>
<comment type="caution">
    <text evidence="1">The sequence shown here is derived from an EMBL/GenBank/DDBJ whole genome shotgun (WGS) entry which is preliminary data.</text>
</comment>
<dbReference type="EMBL" id="CASHSV030000002">
    <property type="protein sequence ID" value="CAJ2635696.1"/>
    <property type="molecule type" value="Genomic_DNA"/>
</dbReference>
<organism evidence="1 2">
    <name type="scientific">Trifolium pratense</name>
    <name type="common">Red clover</name>
    <dbReference type="NCBI Taxonomy" id="57577"/>
    <lineage>
        <taxon>Eukaryota</taxon>
        <taxon>Viridiplantae</taxon>
        <taxon>Streptophyta</taxon>
        <taxon>Embryophyta</taxon>
        <taxon>Tracheophyta</taxon>
        <taxon>Spermatophyta</taxon>
        <taxon>Magnoliopsida</taxon>
        <taxon>eudicotyledons</taxon>
        <taxon>Gunneridae</taxon>
        <taxon>Pentapetalae</taxon>
        <taxon>rosids</taxon>
        <taxon>fabids</taxon>
        <taxon>Fabales</taxon>
        <taxon>Fabaceae</taxon>
        <taxon>Papilionoideae</taxon>
        <taxon>50 kb inversion clade</taxon>
        <taxon>NPAAA clade</taxon>
        <taxon>Hologalegina</taxon>
        <taxon>IRL clade</taxon>
        <taxon>Trifolieae</taxon>
        <taxon>Trifolium</taxon>
    </lineage>
</organism>
<evidence type="ECO:0000313" key="1">
    <source>
        <dbReference type="EMBL" id="CAJ2635696.1"/>
    </source>
</evidence>
<sequence length="733" mass="80390">MNPPPPWTPEDDFLLKNAIEDGASLESLSRGVVAFSRRYSLAELRERWGSLLYDSDVSGEASAAMTKLEIAKANGNEIKEASAADAAAPKRKRQSIRRMYYTMRKKIRTEVFFNTVDMALHDEMCIENNVTEKNIGGPGFNNINHSLNKDVNNNLFNYGNQLGLVGSGVGSSHSMSEDPLWKTIEDVSVPNMPVHVSLENENGGSESKEKIPHGSDALLNSVNGDELMFMNIDEKAETAANKKSDDNVERSPCGIQGDDTSGVGEPQKLVAETKLAMANGPSAELEDVAISTGSSQGDSDFVFDCGNEVQSSGAAQSSHPKPANEFRFCSLNTEDPNVPSDGAEDVNESTGVPISLSAPVVVVPSSVNVSSVVGPSSANISAVVVPNILTPTPISIVKEVGYPDSSISNQRRNEPDRSLKRKDIPSKSFVASQSVRPGLVPNINSRKENRAAPKTENPAKNLISAVSRQSNVIVNPTQSRIVHANAKHSSYGLPAQEVIIALPSPDDTHPKEEEHKNLPDMEAKLRCIDQERGDDDDDDSDEDENDDEHEIPYFSDVEGMILEMDLDPADQDTNASTEVMRFQCEETKRTIMRLEQCAQSFVRRNIASRGALAVLYGRNLKKYIYKPEVIIGRSTEDTAVDIDLTRAGPYTHNISRRQASIRLDADGSFILKNLGKKSIFLNGKEIPKGHQRGLSDGSFIEIRDLSFIFDLNKECVERFIEDEDEDEHREIQG</sequence>
<gene>
    <name evidence="1" type="ORF">MILVUS5_LOCUS6337</name>
</gene>
<reference evidence="1" key="1">
    <citation type="submission" date="2023-10" db="EMBL/GenBank/DDBJ databases">
        <authorList>
            <person name="Rodriguez Cubillos JULIANA M."/>
            <person name="De Vega J."/>
        </authorList>
    </citation>
    <scope>NUCLEOTIDE SEQUENCE</scope>
</reference>